<proteinExistence type="predicted"/>
<dbReference type="AlphaFoldDB" id="A0A645JXU2"/>
<reference evidence="1" key="1">
    <citation type="submission" date="2019-08" db="EMBL/GenBank/DDBJ databases">
        <authorList>
            <person name="Kucharzyk K."/>
            <person name="Murdoch R.W."/>
            <person name="Higgins S."/>
            <person name="Loffler F."/>
        </authorList>
    </citation>
    <scope>NUCLEOTIDE SEQUENCE</scope>
</reference>
<evidence type="ECO:0000313" key="1">
    <source>
        <dbReference type="EMBL" id="MPN64364.1"/>
    </source>
</evidence>
<accession>A0A645JXU2</accession>
<comment type="caution">
    <text evidence="1">The sequence shown here is derived from an EMBL/GenBank/DDBJ whole genome shotgun (WGS) entry which is preliminary data.</text>
</comment>
<protein>
    <submittedName>
        <fullName evidence="1">Uncharacterized protein</fullName>
    </submittedName>
</protein>
<organism evidence="1">
    <name type="scientific">bioreactor metagenome</name>
    <dbReference type="NCBI Taxonomy" id="1076179"/>
    <lineage>
        <taxon>unclassified sequences</taxon>
        <taxon>metagenomes</taxon>
        <taxon>ecological metagenomes</taxon>
    </lineage>
</organism>
<sequence length="87" mass="9820">MAGYRTSDAFDLISEFYFAQMHIHTGNGLKFDYRSSRITKPGTAELRYTGTACCDKRDKYKCGLVTHSSGAVLVYDPLFLRVAERLS</sequence>
<dbReference type="EMBL" id="VSSQ01145131">
    <property type="protein sequence ID" value="MPN64364.1"/>
    <property type="molecule type" value="Genomic_DNA"/>
</dbReference>
<name>A0A645JXU2_9ZZZZ</name>
<gene>
    <name evidence="1" type="ORF">SDC9_212136</name>
</gene>